<evidence type="ECO:0000256" key="2">
    <source>
        <dbReference type="ARBA" id="ARBA00010790"/>
    </source>
</evidence>
<keyword evidence="4 6" id="KW-0274">FAD</keyword>
<gene>
    <name evidence="11" type="ORF">BDY21DRAFT_371895</name>
</gene>
<name>A0A6A6NZQ0_9PEZI</name>
<evidence type="ECO:0000259" key="10">
    <source>
        <dbReference type="PROSITE" id="PS00624"/>
    </source>
</evidence>
<comment type="similarity">
    <text evidence="2 7">Belongs to the GMC oxidoreductase family.</text>
</comment>
<evidence type="ECO:0000256" key="6">
    <source>
        <dbReference type="PIRSR" id="PIRSR000137-2"/>
    </source>
</evidence>
<dbReference type="PIRSF" id="PIRSF000137">
    <property type="entry name" value="Alcohol_oxidase"/>
    <property type="match status" value="1"/>
</dbReference>
<evidence type="ECO:0000313" key="11">
    <source>
        <dbReference type="EMBL" id="KAF2457058.1"/>
    </source>
</evidence>
<dbReference type="PROSITE" id="PS00623">
    <property type="entry name" value="GMC_OXRED_1"/>
    <property type="match status" value="1"/>
</dbReference>
<evidence type="ECO:0000256" key="7">
    <source>
        <dbReference type="RuleBase" id="RU003968"/>
    </source>
</evidence>
<feature type="signal peptide" evidence="8">
    <location>
        <begin position="1"/>
        <end position="18"/>
    </location>
</feature>
<keyword evidence="12" id="KW-1185">Reference proteome</keyword>
<sequence length="589" mass="63598">MARLASLLLALNVALISAYPHSVHYTTLVDRQSVADEYDYVIVGGGTAGLTVGDRLTEDSDYTVLVIENGGEPGENPAAMSSNLMYDINSEPQQELNGRTFQVGIGNCVGGSSAVNGQVFLRGTKEEYDIWAELGGEGSTWNWEGLLPYFIKGIHLIEPDQQLAQAYNITYDLEYWGQESNIYAVFSPQAQPELKFFYDAYKVFPGVDVPVDSGSGENGLYWYTASMEPQSYIRSYAKTGHWDGINRSNYQLITNSKVNKILFDGDVATGVQFGSQTVSARKEVILAAGSVHTPQVLQLSGIGPSSLLSQAGIEVKVDLPGVGANFQDHSYIPSIYYQWGNQPQMPNVPGSGGGVGGAGAGHPMLGAFLGLPVITPDRFEEIASAFETQDPAQYLPSGIDSAVVEGYAQQQAALSRAMRSKDVTFLEQMVTGQPGGSVQNLHPSSRGTIYINPSNPEAEPIVDYRAGSNPVDIDVMVELVKFMRRFMTTGELAQYNAQELMPGSQAQSDSQLADWVRGQINPSVFHPIGTTAKMPREWGGVVSEDLFVYGVENLSVIDAGIMPTTVGATTSMTVYAIAEKAADIIKARQ</sequence>
<accession>A0A6A6NZQ0</accession>
<dbReference type="Gene3D" id="3.50.50.60">
    <property type="entry name" value="FAD/NAD(P)-binding domain"/>
    <property type="match status" value="1"/>
</dbReference>
<dbReference type="PANTHER" id="PTHR11552">
    <property type="entry name" value="GLUCOSE-METHANOL-CHOLINE GMC OXIDOREDUCTASE"/>
    <property type="match status" value="1"/>
</dbReference>
<keyword evidence="8" id="KW-0732">Signal</keyword>
<evidence type="ECO:0000259" key="9">
    <source>
        <dbReference type="PROSITE" id="PS00623"/>
    </source>
</evidence>
<dbReference type="Gene3D" id="3.30.560.10">
    <property type="entry name" value="Glucose Oxidase, domain 3"/>
    <property type="match status" value="1"/>
</dbReference>
<dbReference type="InterPro" id="IPR036188">
    <property type="entry name" value="FAD/NAD-bd_sf"/>
</dbReference>
<dbReference type="Proteomes" id="UP000799766">
    <property type="component" value="Unassembled WGS sequence"/>
</dbReference>
<dbReference type="SUPFAM" id="SSF54373">
    <property type="entry name" value="FAD-linked reductases, C-terminal domain"/>
    <property type="match status" value="1"/>
</dbReference>
<feature type="chain" id="PRO_5025463683" evidence="8">
    <location>
        <begin position="19"/>
        <end position="589"/>
    </location>
</feature>
<evidence type="ECO:0000256" key="3">
    <source>
        <dbReference type="ARBA" id="ARBA00022630"/>
    </source>
</evidence>
<dbReference type="Gene3D" id="4.10.450.10">
    <property type="entry name" value="Glucose Oxidase, domain 2"/>
    <property type="match status" value="1"/>
</dbReference>
<dbReference type="PROSITE" id="PS00624">
    <property type="entry name" value="GMC_OXRED_2"/>
    <property type="match status" value="1"/>
</dbReference>
<feature type="binding site" evidence="6">
    <location>
        <position position="258"/>
    </location>
    <ligand>
        <name>FAD</name>
        <dbReference type="ChEBI" id="CHEBI:57692"/>
    </ligand>
</feature>
<organism evidence="11 12">
    <name type="scientific">Lineolata rhizophorae</name>
    <dbReference type="NCBI Taxonomy" id="578093"/>
    <lineage>
        <taxon>Eukaryota</taxon>
        <taxon>Fungi</taxon>
        <taxon>Dikarya</taxon>
        <taxon>Ascomycota</taxon>
        <taxon>Pezizomycotina</taxon>
        <taxon>Dothideomycetes</taxon>
        <taxon>Dothideomycetes incertae sedis</taxon>
        <taxon>Lineolatales</taxon>
        <taxon>Lineolataceae</taxon>
        <taxon>Lineolata</taxon>
    </lineage>
</organism>
<dbReference type="PANTHER" id="PTHR11552:SF115">
    <property type="entry name" value="DEHYDROGENASE XPTC-RELATED"/>
    <property type="match status" value="1"/>
</dbReference>
<dbReference type="Pfam" id="PF05199">
    <property type="entry name" value="GMC_oxred_C"/>
    <property type="match status" value="1"/>
</dbReference>
<dbReference type="GO" id="GO:0016614">
    <property type="term" value="F:oxidoreductase activity, acting on CH-OH group of donors"/>
    <property type="evidence" value="ECO:0007669"/>
    <property type="project" value="InterPro"/>
</dbReference>
<keyword evidence="3 7" id="KW-0285">Flavoprotein</keyword>
<feature type="domain" description="Glucose-methanol-choline oxidoreductase N-terminal" evidence="9">
    <location>
        <begin position="106"/>
        <end position="129"/>
    </location>
</feature>
<evidence type="ECO:0000256" key="8">
    <source>
        <dbReference type="SAM" id="SignalP"/>
    </source>
</evidence>
<comment type="cofactor">
    <cofactor evidence="1 6">
        <name>FAD</name>
        <dbReference type="ChEBI" id="CHEBI:57692"/>
    </cofactor>
</comment>
<dbReference type="InterPro" id="IPR027424">
    <property type="entry name" value="Glucose_Oxidase_domain_2"/>
</dbReference>
<feature type="domain" description="Glucose-methanol-choline oxidoreductase N-terminal" evidence="10">
    <location>
        <begin position="289"/>
        <end position="303"/>
    </location>
</feature>
<dbReference type="Pfam" id="PF00732">
    <property type="entry name" value="GMC_oxred_N"/>
    <property type="match status" value="1"/>
</dbReference>
<dbReference type="InterPro" id="IPR007867">
    <property type="entry name" value="GMC_OxRtase_C"/>
</dbReference>
<dbReference type="InterPro" id="IPR000172">
    <property type="entry name" value="GMC_OxRdtase_N"/>
</dbReference>
<dbReference type="GO" id="GO:0050660">
    <property type="term" value="F:flavin adenine dinucleotide binding"/>
    <property type="evidence" value="ECO:0007669"/>
    <property type="project" value="InterPro"/>
</dbReference>
<reference evidence="11" key="1">
    <citation type="journal article" date="2020" name="Stud. Mycol.">
        <title>101 Dothideomycetes genomes: a test case for predicting lifestyles and emergence of pathogens.</title>
        <authorList>
            <person name="Haridas S."/>
            <person name="Albert R."/>
            <person name="Binder M."/>
            <person name="Bloem J."/>
            <person name="Labutti K."/>
            <person name="Salamov A."/>
            <person name="Andreopoulos B."/>
            <person name="Baker S."/>
            <person name="Barry K."/>
            <person name="Bills G."/>
            <person name="Bluhm B."/>
            <person name="Cannon C."/>
            <person name="Castanera R."/>
            <person name="Culley D."/>
            <person name="Daum C."/>
            <person name="Ezra D."/>
            <person name="Gonzalez J."/>
            <person name="Henrissat B."/>
            <person name="Kuo A."/>
            <person name="Liang C."/>
            <person name="Lipzen A."/>
            <person name="Lutzoni F."/>
            <person name="Magnuson J."/>
            <person name="Mondo S."/>
            <person name="Nolan M."/>
            <person name="Ohm R."/>
            <person name="Pangilinan J."/>
            <person name="Park H.-J."/>
            <person name="Ramirez L."/>
            <person name="Alfaro M."/>
            <person name="Sun H."/>
            <person name="Tritt A."/>
            <person name="Yoshinaga Y."/>
            <person name="Zwiers L.-H."/>
            <person name="Turgeon B."/>
            <person name="Goodwin S."/>
            <person name="Spatafora J."/>
            <person name="Crous P."/>
            <person name="Grigoriev I."/>
        </authorList>
    </citation>
    <scope>NUCLEOTIDE SEQUENCE</scope>
    <source>
        <strain evidence="11">ATCC 16933</strain>
    </source>
</reference>
<dbReference type="AlphaFoldDB" id="A0A6A6NZQ0"/>
<dbReference type="OrthoDB" id="269227at2759"/>
<evidence type="ECO:0000256" key="4">
    <source>
        <dbReference type="ARBA" id="ARBA00022827"/>
    </source>
</evidence>
<evidence type="ECO:0000313" key="12">
    <source>
        <dbReference type="Proteomes" id="UP000799766"/>
    </source>
</evidence>
<feature type="binding site" evidence="6">
    <location>
        <begin position="116"/>
        <end position="119"/>
    </location>
    <ligand>
        <name>FAD</name>
        <dbReference type="ChEBI" id="CHEBI:57692"/>
    </ligand>
</feature>
<dbReference type="GO" id="GO:0044550">
    <property type="term" value="P:secondary metabolite biosynthetic process"/>
    <property type="evidence" value="ECO:0007669"/>
    <property type="project" value="TreeGrafter"/>
</dbReference>
<keyword evidence="5" id="KW-0560">Oxidoreductase</keyword>
<evidence type="ECO:0000256" key="5">
    <source>
        <dbReference type="ARBA" id="ARBA00023002"/>
    </source>
</evidence>
<dbReference type="InterPro" id="IPR012132">
    <property type="entry name" value="GMC_OxRdtase"/>
</dbReference>
<evidence type="ECO:0000256" key="1">
    <source>
        <dbReference type="ARBA" id="ARBA00001974"/>
    </source>
</evidence>
<proteinExistence type="inferred from homology"/>
<dbReference type="EMBL" id="MU001681">
    <property type="protein sequence ID" value="KAF2457058.1"/>
    <property type="molecule type" value="Genomic_DNA"/>
</dbReference>
<protein>
    <submittedName>
        <fullName evidence="11">GMC oxidoreductase-like protein</fullName>
    </submittedName>
</protein>
<dbReference type="SUPFAM" id="SSF51905">
    <property type="entry name" value="FAD/NAD(P)-binding domain"/>
    <property type="match status" value="1"/>
</dbReference>